<dbReference type="RefSeq" id="WP_096422500.1">
    <property type="nucleotide sequence ID" value="NZ_AP017315.1"/>
</dbReference>
<evidence type="ECO:0000313" key="2">
    <source>
        <dbReference type="EMBL" id="BAU32971.1"/>
    </source>
</evidence>
<dbReference type="AlphaFoldDB" id="A0A0U5BQ28"/>
<feature type="transmembrane region" description="Helical" evidence="1">
    <location>
        <begin position="12"/>
        <end position="30"/>
    </location>
</feature>
<gene>
    <name evidence="2" type="ORF">MalAC0309_2128</name>
</gene>
<accession>A0A0U5BQ28</accession>
<feature type="transmembrane region" description="Helical" evidence="1">
    <location>
        <begin position="46"/>
        <end position="69"/>
    </location>
</feature>
<sequence length="145" mass="15654">MLAMSFEHRGAWIQLAVTIGAYATYLTLLVRRADGAPFSATPYGDLIAWMIGGSIVIGIVLTIIVGMFGGERARRTDVRDRAINRLSDQVGASFIIIGAVAAMILAILEVEHFWIANAILVGFVASGILSSIARIVMHRRGVPSW</sequence>
<feature type="transmembrane region" description="Helical" evidence="1">
    <location>
        <begin position="90"/>
        <end position="108"/>
    </location>
</feature>
<proteinExistence type="predicted"/>
<organism evidence="2 3">
    <name type="scientific">Microcella alkaliphila</name>
    <dbReference type="NCBI Taxonomy" id="279828"/>
    <lineage>
        <taxon>Bacteria</taxon>
        <taxon>Bacillati</taxon>
        <taxon>Actinomycetota</taxon>
        <taxon>Actinomycetes</taxon>
        <taxon>Micrococcales</taxon>
        <taxon>Microbacteriaceae</taxon>
        <taxon>Microcella</taxon>
    </lineage>
</organism>
<dbReference type="EMBL" id="AP017315">
    <property type="protein sequence ID" value="BAU32971.1"/>
    <property type="molecule type" value="Genomic_DNA"/>
</dbReference>
<reference evidence="2 3" key="2">
    <citation type="submission" date="2016-01" db="EMBL/GenBank/DDBJ databases">
        <title>Microcella alkaliphila JAM AC0309 whole genome shotgun sequence.</title>
        <authorList>
            <person name="Kurata A."/>
            <person name="Hirose Y."/>
            <person name="Kishimoto N."/>
            <person name="Kobayashi T."/>
        </authorList>
    </citation>
    <scope>NUCLEOTIDE SEQUENCE [LARGE SCALE GENOMIC DNA]</scope>
    <source>
        <strain evidence="2 3">JAM AC0309</strain>
    </source>
</reference>
<reference evidence="3" key="1">
    <citation type="submission" date="2015-12" db="EMBL/GenBank/DDBJ databases">
        <authorList>
            <person name="Shamseldin A."/>
            <person name="Moawad H."/>
            <person name="Abd El-Rahim W.M."/>
            <person name="Sadowsky M.J."/>
        </authorList>
    </citation>
    <scope>NUCLEOTIDE SEQUENCE [LARGE SCALE GENOMIC DNA]</scope>
    <source>
        <strain evidence="3">JAM AC0309</strain>
    </source>
</reference>
<dbReference type="Proteomes" id="UP000218965">
    <property type="component" value="Chromosome"/>
</dbReference>
<keyword evidence="1" id="KW-1133">Transmembrane helix</keyword>
<dbReference type="OrthoDB" id="4559359at2"/>
<protein>
    <submittedName>
        <fullName evidence="2">Putative membrane protein</fullName>
    </submittedName>
</protein>
<evidence type="ECO:0000313" key="3">
    <source>
        <dbReference type="Proteomes" id="UP000218965"/>
    </source>
</evidence>
<name>A0A0U5BQ28_9MICO</name>
<keyword evidence="1" id="KW-0812">Transmembrane</keyword>
<dbReference type="KEGG" id="malk:MalAC0309_2128"/>
<feature type="transmembrane region" description="Helical" evidence="1">
    <location>
        <begin position="114"/>
        <end position="137"/>
    </location>
</feature>
<keyword evidence="1" id="KW-0472">Membrane</keyword>
<evidence type="ECO:0000256" key="1">
    <source>
        <dbReference type="SAM" id="Phobius"/>
    </source>
</evidence>